<reference evidence="4" key="1">
    <citation type="submission" date="2016-07" db="EMBL/GenBank/DDBJ databases">
        <authorList>
            <person name="Florea S."/>
            <person name="Webb J.S."/>
            <person name="Jaromczyk J."/>
            <person name="Schardl C.L."/>
        </authorList>
    </citation>
    <scope>NUCLEOTIDE SEQUENCE [LARGE SCALE GENOMIC DNA]</scope>
    <source>
        <strain evidence="4">Z6</strain>
    </source>
</reference>
<protein>
    <recommendedName>
        <fullName evidence="2">Thiamine-binding protein domain-containing protein</fullName>
    </recommendedName>
</protein>
<organism evidence="3 4">
    <name type="scientific">Orenia metallireducens</name>
    <dbReference type="NCBI Taxonomy" id="1413210"/>
    <lineage>
        <taxon>Bacteria</taxon>
        <taxon>Bacillati</taxon>
        <taxon>Bacillota</taxon>
        <taxon>Clostridia</taxon>
        <taxon>Halanaerobiales</taxon>
        <taxon>Halobacteroidaceae</taxon>
        <taxon>Orenia</taxon>
    </lineage>
</organism>
<dbReference type="Proteomes" id="UP000093514">
    <property type="component" value="Unassembled WGS sequence"/>
</dbReference>
<dbReference type="NCBIfam" id="TIGR00106">
    <property type="entry name" value="MTH1187 family thiamine-binding protein"/>
    <property type="match status" value="1"/>
</dbReference>
<evidence type="ECO:0000259" key="2">
    <source>
        <dbReference type="Pfam" id="PF01910"/>
    </source>
</evidence>
<accession>A0A1C0A860</accession>
<comment type="similarity">
    <text evidence="1">Belongs to the UPF0045 family.</text>
</comment>
<dbReference type="OrthoDB" id="5886358at2"/>
<dbReference type="PANTHER" id="PTHR33777">
    <property type="entry name" value="UPF0045 PROTEIN ECM15"/>
    <property type="match status" value="1"/>
</dbReference>
<dbReference type="RefSeq" id="WP_068718247.1">
    <property type="nucleotide sequence ID" value="NZ_LWDV01000009.1"/>
</dbReference>
<dbReference type="EMBL" id="LWDV01000009">
    <property type="protein sequence ID" value="OCL26427.1"/>
    <property type="molecule type" value="Genomic_DNA"/>
</dbReference>
<comment type="caution">
    <text evidence="3">The sequence shown here is derived from an EMBL/GenBank/DDBJ whole genome shotgun (WGS) entry which is preliminary data.</text>
</comment>
<dbReference type="Gene3D" id="3.30.70.930">
    <property type="match status" value="1"/>
</dbReference>
<dbReference type="InterPro" id="IPR002767">
    <property type="entry name" value="Thiamine_BP"/>
</dbReference>
<dbReference type="PANTHER" id="PTHR33777:SF1">
    <property type="entry name" value="UPF0045 PROTEIN ECM15"/>
    <property type="match status" value="1"/>
</dbReference>
<proteinExistence type="inferred from homology"/>
<evidence type="ECO:0000313" key="3">
    <source>
        <dbReference type="EMBL" id="OCL26427.1"/>
    </source>
</evidence>
<dbReference type="Pfam" id="PF01910">
    <property type="entry name" value="Thiamine_BP"/>
    <property type="match status" value="1"/>
</dbReference>
<name>A0A1C0A860_9FIRM</name>
<reference evidence="3 4" key="2">
    <citation type="submission" date="2016-08" db="EMBL/GenBank/DDBJ databases">
        <title>Orenia metallireducens sp. nov. strain Z6, a Novel Metal-reducing Firmicute from the Deep Subsurface.</title>
        <authorList>
            <person name="Maxim B.I."/>
            <person name="Kenneth K."/>
            <person name="Flynn T.M."/>
            <person name="Oloughlin E.J."/>
            <person name="Locke R.A."/>
            <person name="Weber J.R."/>
            <person name="Egan S.M."/>
            <person name="Mackie R.I."/>
            <person name="Cann I.K."/>
        </authorList>
    </citation>
    <scope>NUCLEOTIDE SEQUENCE [LARGE SCALE GENOMIC DNA]</scope>
    <source>
        <strain evidence="3 4">Z6</strain>
    </source>
</reference>
<sequence>MAIVEVSVVPLGTGDTSLSEYVAGCQKILAEEENIHYQLTPMGSIIEGELDVLFDIIKKLHELPFNNEAQRVYTNIKIDDRRDKEATMYQKLESVASKL</sequence>
<evidence type="ECO:0000313" key="4">
    <source>
        <dbReference type="Proteomes" id="UP000093514"/>
    </source>
</evidence>
<dbReference type="InterPro" id="IPR029756">
    <property type="entry name" value="MTH1187/YkoF-like"/>
</dbReference>
<dbReference type="GO" id="GO:0005829">
    <property type="term" value="C:cytosol"/>
    <property type="evidence" value="ECO:0007669"/>
    <property type="project" value="TreeGrafter"/>
</dbReference>
<dbReference type="InterPro" id="IPR051614">
    <property type="entry name" value="UPF0045_domain"/>
</dbReference>
<dbReference type="SUPFAM" id="SSF89957">
    <property type="entry name" value="MTH1187/YkoF-like"/>
    <property type="match status" value="1"/>
</dbReference>
<gene>
    <name evidence="3" type="ORF">U472_10520</name>
</gene>
<feature type="domain" description="Thiamine-binding protein" evidence="2">
    <location>
        <begin position="4"/>
        <end position="95"/>
    </location>
</feature>
<keyword evidence="4" id="KW-1185">Reference proteome</keyword>
<evidence type="ECO:0000256" key="1">
    <source>
        <dbReference type="ARBA" id="ARBA00010272"/>
    </source>
</evidence>
<dbReference type="AlphaFoldDB" id="A0A1C0A860"/>